<gene>
    <name evidence="2" type="ORF">PGLA1383_LOCUS23305</name>
</gene>
<keyword evidence="3" id="KW-1185">Reference proteome</keyword>
<feature type="region of interest" description="Disordered" evidence="1">
    <location>
        <begin position="31"/>
        <end position="80"/>
    </location>
</feature>
<evidence type="ECO:0000313" key="3">
    <source>
        <dbReference type="Proteomes" id="UP000654075"/>
    </source>
</evidence>
<comment type="caution">
    <text evidence="2">The sequence shown here is derived from an EMBL/GenBank/DDBJ whole genome shotgun (WGS) entry which is preliminary data.</text>
</comment>
<accession>A0A813F1K0</accession>
<name>A0A813F1K0_POLGL</name>
<dbReference type="EMBL" id="CAJNNV010017466">
    <property type="protein sequence ID" value="CAE8605178.1"/>
    <property type="molecule type" value="Genomic_DNA"/>
</dbReference>
<dbReference type="Proteomes" id="UP000654075">
    <property type="component" value="Unassembled WGS sequence"/>
</dbReference>
<sequence length="113" mass="12326">MWFGMTAEEHMACFSAQQLVQQQQQFVQQNFAQGRPPNSRSQPTKRPCADGAVDWSSGPSARKHLRTGPGPEAAPPASVLQGSDRWCSGSGYYLGVQAKMGHRGLEATNCLLY</sequence>
<organism evidence="2 3">
    <name type="scientific">Polarella glacialis</name>
    <name type="common">Dinoflagellate</name>
    <dbReference type="NCBI Taxonomy" id="89957"/>
    <lineage>
        <taxon>Eukaryota</taxon>
        <taxon>Sar</taxon>
        <taxon>Alveolata</taxon>
        <taxon>Dinophyceae</taxon>
        <taxon>Suessiales</taxon>
        <taxon>Suessiaceae</taxon>
        <taxon>Polarella</taxon>
    </lineage>
</organism>
<dbReference type="AlphaFoldDB" id="A0A813F1K0"/>
<reference evidence="2" key="1">
    <citation type="submission" date="2021-02" db="EMBL/GenBank/DDBJ databases">
        <authorList>
            <person name="Dougan E. K."/>
            <person name="Rhodes N."/>
            <person name="Thang M."/>
            <person name="Chan C."/>
        </authorList>
    </citation>
    <scope>NUCLEOTIDE SEQUENCE</scope>
</reference>
<evidence type="ECO:0000313" key="2">
    <source>
        <dbReference type="EMBL" id="CAE8605178.1"/>
    </source>
</evidence>
<proteinExistence type="predicted"/>
<protein>
    <submittedName>
        <fullName evidence="2">Uncharacterized protein</fullName>
    </submittedName>
</protein>
<evidence type="ECO:0000256" key="1">
    <source>
        <dbReference type="SAM" id="MobiDB-lite"/>
    </source>
</evidence>